<feature type="region of interest" description="Disordered" evidence="1">
    <location>
        <begin position="65"/>
        <end position="97"/>
    </location>
</feature>
<feature type="compositionally biased region" description="Polar residues" evidence="1">
    <location>
        <begin position="65"/>
        <end position="75"/>
    </location>
</feature>
<dbReference type="Proteomes" id="UP001248709">
    <property type="component" value="Unassembled WGS sequence"/>
</dbReference>
<organism evidence="3 4">
    <name type="scientific">Paenibacillus forsythiae</name>
    <dbReference type="NCBI Taxonomy" id="365616"/>
    <lineage>
        <taxon>Bacteria</taxon>
        <taxon>Bacillati</taxon>
        <taxon>Bacillota</taxon>
        <taxon>Bacilli</taxon>
        <taxon>Bacillales</taxon>
        <taxon>Paenibacillaceae</taxon>
        <taxon>Paenibacillus</taxon>
    </lineage>
</organism>
<proteinExistence type="predicted"/>
<feature type="non-terminal residue" evidence="3">
    <location>
        <position position="131"/>
    </location>
</feature>
<keyword evidence="4" id="KW-1185">Reference proteome</keyword>
<accession>A0ABU3HEN2</accession>
<comment type="caution">
    <text evidence="3">The sequence shown here is derived from an EMBL/GenBank/DDBJ whole genome shotgun (WGS) entry which is preliminary data.</text>
</comment>
<keyword evidence="2" id="KW-0812">Transmembrane</keyword>
<feature type="transmembrane region" description="Helical" evidence="2">
    <location>
        <begin position="105"/>
        <end position="129"/>
    </location>
</feature>
<evidence type="ECO:0000313" key="4">
    <source>
        <dbReference type="Proteomes" id="UP001248709"/>
    </source>
</evidence>
<name>A0ABU3HEN2_9BACL</name>
<evidence type="ECO:0000256" key="2">
    <source>
        <dbReference type="SAM" id="Phobius"/>
    </source>
</evidence>
<keyword evidence="2" id="KW-0472">Membrane</keyword>
<evidence type="ECO:0000313" key="3">
    <source>
        <dbReference type="EMBL" id="MDT3429263.1"/>
    </source>
</evidence>
<gene>
    <name evidence="3" type="ORF">J2Z22_004864</name>
</gene>
<sequence>MSLSDATGVELKSPKKLTLTAGKEMTLFTPKKITIRSTSLIMAYQKGAKAGLSVENEYRLLGTTVQAKGSDQTSYPPFDDEPKEAEPPPPPPPEPFSWGELLKHVAVGLAVVAAVTAVAVLSVATLGTATM</sequence>
<protein>
    <submittedName>
        <fullName evidence="3">Uncharacterized protein</fullName>
    </submittedName>
</protein>
<evidence type="ECO:0000256" key="1">
    <source>
        <dbReference type="SAM" id="MobiDB-lite"/>
    </source>
</evidence>
<reference evidence="3 4" key="1">
    <citation type="submission" date="2023-07" db="EMBL/GenBank/DDBJ databases">
        <title>Genomic Encyclopedia of Type Strains, Phase IV (KMG-IV): sequencing the most valuable type-strain genomes for metagenomic binning, comparative biology and taxonomic classification.</title>
        <authorList>
            <person name="Goeker M."/>
        </authorList>
    </citation>
    <scope>NUCLEOTIDE SEQUENCE [LARGE SCALE GENOMIC DNA]</scope>
    <source>
        <strain evidence="3 4">T98</strain>
    </source>
</reference>
<dbReference type="EMBL" id="JAUSUY010000052">
    <property type="protein sequence ID" value="MDT3429263.1"/>
    <property type="molecule type" value="Genomic_DNA"/>
</dbReference>
<keyword evidence="2" id="KW-1133">Transmembrane helix</keyword>